<keyword evidence="2 5" id="KW-0238">DNA-binding</keyword>
<dbReference type="InterPro" id="IPR028082">
    <property type="entry name" value="Peripla_BP_I"/>
</dbReference>
<keyword evidence="6" id="KW-1185">Reference proteome</keyword>
<dbReference type="PANTHER" id="PTHR30146:SF109">
    <property type="entry name" value="HTH-TYPE TRANSCRIPTIONAL REGULATOR GALS"/>
    <property type="match status" value="1"/>
</dbReference>
<sequence>MKPKTADIVKDAIRELDYHPNFLGRTLRRLETMKILVLAPTISNQFYSRIIKGIQSVAEEEGYHIMLAVTNARRDAELEYIEMLQRKLVDGIIFLHSTLSAEELSEFAASWPMVLANEIVKDAEIPLVTIDNQKAAYEATRFLIDNGHRTVALASAGDLYYSSTLRRQGYIDALSESGIPYDPNLVTNEGFSFNAGRRSAEQIMQWSKLPDAVFAVADSVAIGMTSVFHQNGIEVGKDISIIGFDNNQIAEYYIPSITTVSQPQLDIGQKAMELLMNKLEDLSCENRHIVLPHRIEIRTSVKLSKSET</sequence>
<evidence type="ECO:0000313" key="6">
    <source>
        <dbReference type="Proteomes" id="UP000610760"/>
    </source>
</evidence>
<dbReference type="PANTHER" id="PTHR30146">
    <property type="entry name" value="LACI-RELATED TRANSCRIPTIONAL REPRESSOR"/>
    <property type="match status" value="1"/>
</dbReference>
<dbReference type="CDD" id="cd06284">
    <property type="entry name" value="PBP1_LacI-like"/>
    <property type="match status" value="1"/>
</dbReference>
<evidence type="ECO:0000256" key="1">
    <source>
        <dbReference type="ARBA" id="ARBA00023015"/>
    </source>
</evidence>
<dbReference type="Proteomes" id="UP000610760">
    <property type="component" value="Unassembled WGS sequence"/>
</dbReference>
<dbReference type="EMBL" id="JACRSV010000002">
    <property type="protein sequence ID" value="MBC8560157.1"/>
    <property type="molecule type" value="Genomic_DNA"/>
</dbReference>
<proteinExistence type="predicted"/>
<evidence type="ECO:0000256" key="2">
    <source>
        <dbReference type="ARBA" id="ARBA00023125"/>
    </source>
</evidence>
<protein>
    <submittedName>
        <fullName evidence="5">LacI family DNA-binding transcriptional regulator</fullName>
    </submittedName>
</protein>
<gene>
    <name evidence="5" type="ORF">H8710_08770</name>
</gene>
<dbReference type="InterPro" id="IPR046335">
    <property type="entry name" value="LacI/GalR-like_sensor"/>
</dbReference>
<accession>A0A926E339</accession>
<evidence type="ECO:0000256" key="3">
    <source>
        <dbReference type="ARBA" id="ARBA00023163"/>
    </source>
</evidence>
<dbReference type="AlphaFoldDB" id="A0A926E339"/>
<dbReference type="SUPFAM" id="SSF53822">
    <property type="entry name" value="Periplasmic binding protein-like I"/>
    <property type="match status" value="1"/>
</dbReference>
<keyword evidence="1" id="KW-0805">Transcription regulation</keyword>
<feature type="domain" description="HTH lacI-type" evidence="4">
    <location>
        <begin position="1"/>
        <end position="29"/>
    </location>
</feature>
<evidence type="ECO:0000259" key="4">
    <source>
        <dbReference type="PROSITE" id="PS50932"/>
    </source>
</evidence>
<dbReference type="GO" id="GO:0003700">
    <property type="term" value="F:DNA-binding transcription factor activity"/>
    <property type="evidence" value="ECO:0007669"/>
    <property type="project" value="TreeGrafter"/>
</dbReference>
<keyword evidence="3" id="KW-0804">Transcription</keyword>
<reference evidence="5" key="1">
    <citation type="submission" date="2020-08" db="EMBL/GenBank/DDBJ databases">
        <title>Genome public.</title>
        <authorList>
            <person name="Liu C."/>
            <person name="Sun Q."/>
        </authorList>
    </citation>
    <scope>NUCLEOTIDE SEQUENCE</scope>
    <source>
        <strain evidence="5">NSJ-33</strain>
    </source>
</reference>
<comment type="caution">
    <text evidence="5">The sequence shown here is derived from an EMBL/GenBank/DDBJ whole genome shotgun (WGS) entry which is preliminary data.</text>
</comment>
<dbReference type="Pfam" id="PF13377">
    <property type="entry name" value="Peripla_BP_3"/>
    <property type="match status" value="1"/>
</dbReference>
<organism evidence="5 6">
    <name type="scientific">Fumia xinanensis</name>
    <dbReference type="NCBI Taxonomy" id="2763659"/>
    <lineage>
        <taxon>Bacteria</taxon>
        <taxon>Bacillati</taxon>
        <taxon>Bacillota</taxon>
        <taxon>Clostridia</taxon>
        <taxon>Eubacteriales</taxon>
        <taxon>Oscillospiraceae</taxon>
        <taxon>Fumia</taxon>
    </lineage>
</organism>
<dbReference type="Gene3D" id="3.40.50.2300">
    <property type="match status" value="2"/>
</dbReference>
<dbReference type="PROSITE" id="PS50932">
    <property type="entry name" value="HTH_LACI_2"/>
    <property type="match status" value="1"/>
</dbReference>
<dbReference type="GO" id="GO:0000976">
    <property type="term" value="F:transcription cis-regulatory region binding"/>
    <property type="evidence" value="ECO:0007669"/>
    <property type="project" value="TreeGrafter"/>
</dbReference>
<dbReference type="InterPro" id="IPR000843">
    <property type="entry name" value="HTH_LacI"/>
</dbReference>
<name>A0A926E339_9FIRM</name>
<evidence type="ECO:0000313" key="5">
    <source>
        <dbReference type="EMBL" id="MBC8560157.1"/>
    </source>
</evidence>